<dbReference type="Proteomes" id="UP000886998">
    <property type="component" value="Unassembled WGS sequence"/>
</dbReference>
<evidence type="ECO:0000313" key="1">
    <source>
        <dbReference type="EMBL" id="GFY57201.1"/>
    </source>
</evidence>
<comment type="caution">
    <text evidence="1">The sequence shown here is derived from an EMBL/GenBank/DDBJ whole genome shotgun (WGS) entry which is preliminary data.</text>
</comment>
<organism evidence="1 2">
    <name type="scientific">Trichonephila inaurata madagascariensis</name>
    <dbReference type="NCBI Taxonomy" id="2747483"/>
    <lineage>
        <taxon>Eukaryota</taxon>
        <taxon>Metazoa</taxon>
        <taxon>Ecdysozoa</taxon>
        <taxon>Arthropoda</taxon>
        <taxon>Chelicerata</taxon>
        <taxon>Arachnida</taxon>
        <taxon>Araneae</taxon>
        <taxon>Araneomorphae</taxon>
        <taxon>Entelegynae</taxon>
        <taxon>Araneoidea</taxon>
        <taxon>Nephilidae</taxon>
        <taxon>Trichonephila</taxon>
        <taxon>Trichonephila inaurata</taxon>
    </lineage>
</organism>
<name>A0A8X6XQ14_9ARAC</name>
<evidence type="ECO:0000313" key="2">
    <source>
        <dbReference type="Proteomes" id="UP000886998"/>
    </source>
</evidence>
<reference evidence="1" key="1">
    <citation type="submission" date="2020-08" db="EMBL/GenBank/DDBJ databases">
        <title>Multicomponent nature underlies the extraordinary mechanical properties of spider dragline silk.</title>
        <authorList>
            <person name="Kono N."/>
            <person name="Nakamura H."/>
            <person name="Mori M."/>
            <person name="Yoshida Y."/>
            <person name="Ohtoshi R."/>
            <person name="Malay A.D."/>
            <person name="Moran D.A.P."/>
            <person name="Tomita M."/>
            <person name="Numata K."/>
            <person name="Arakawa K."/>
        </authorList>
    </citation>
    <scope>NUCLEOTIDE SEQUENCE</scope>
</reference>
<keyword evidence="2" id="KW-1185">Reference proteome</keyword>
<gene>
    <name evidence="1" type="ORF">TNIN_324351</name>
</gene>
<sequence>MIQHEFRLRPSGAATVTNVQKTWGAVTASERIVHRLSAKFRSDNMEIDHKPGAGRPKGWDVDYLWQKLEARSKSMVQQLGPVISVSPKHTIQTFGTNGHSEKDRNMP</sequence>
<dbReference type="EMBL" id="BMAV01011392">
    <property type="protein sequence ID" value="GFY57201.1"/>
    <property type="molecule type" value="Genomic_DNA"/>
</dbReference>
<protein>
    <submittedName>
        <fullName evidence="1">Uncharacterized protein</fullName>
    </submittedName>
</protein>
<accession>A0A8X6XQ14</accession>
<proteinExistence type="predicted"/>
<dbReference type="AlphaFoldDB" id="A0A8X6XQ14"/>